<feature type="region of interest" description="Disordered" evidence="4">
    <location>
        <begin position="367"/>
        <end position="403"/>
    </location>
</feature>
<proteinExistence type="predicted"/>
<dbReference type="SMART" id="SM01419">
    <property type="entry name" value="Thiol-ester_cl"/>
    <property type="match status" value="1"/>
</dbReference>
<feature type="compositionally biased region" description="Basic and acidic residues" evidence="4">
    <location>
        <begin position="42"/>
        <end position="57"/>
    </location>
</feature>
<dbReference type="Pfam" id="PF00207">
    <property type="entry name" value="A2M"/>
    <property type="match status" value="1"/>
</dbReference>
<evidence type="ECO:0000259" key="5">
    <source>
        <dbReference type="SMART" id="SM01360"/>
    </source>
</evidence>
<dbReference type="Gene3D" id="2.60.40.690">
    <property type="entry name" value="Alpha-macroglobulin, receptor-binding domain"/>
    <property type="match status" value="1"/>
</dbReference>
<dbReference type="SUPFAM" id="SSF49410">
    <property type="entry name" value="Alpha-macroglobulin receptor domain"/>
    <property type="match status" value="1"/>
</dbReference>
<keyword evidence="3" id="KW-1015">Disulfide bond</keyword>
<dbReference type="InterPro" id="IPR050473">
    <property type="entry name" value="A2M/Complement_sys"/>
</dbReference>
<feature type="region of interest" description="Disordered" evidence="4">
    <location>
        <begin position="36"/>
        <end position="70"/>
    </location>
</feature>
<protein>
    <submittedName>
        <fullName evidence="6">CD109-like protein</fullName>
    </submittedName>
</protein>
<name>A0ABY7ER82_MYAAR</name>
<dbReference type="Gene3D" id="2.60.120.1540">
    <property type="match status" value="1"/>
</dbReference>
<dbReference type="PROSITE" id="PS00477">
    <property type="entry name" value="ALPHA_2_MACROGLOBULIN"/>
    <property type="match status" value="1"/>
</dbReference>
<dbReference type="InterPro" id="IPR001599">
    <property type="entry name" value="Macroglobln_a2"/>
</dbReference>
<reference evidence="6" key="1">
    <citation type="submission" date="2022-11" db="EMBL/GenBank/DDBJ databases">
        <title>Centuries of genome instability and evolution in soft-shell clam transmissible cancer (bioRxiv).</title>
        <authorList>
            <person name="Hart S.F.M."/>
            <person name="Yonemitsu M.A."/>
            <person name="Giersch R.M."/>
            <person name="Beal B.F."/>
            <person name="Arriagada G."/>
            <person name="Davis B.W."/>
            <person name="Ostrander E.A."/>
            <person name="Goff S.P."/>
            <person name="Metzger M.J."/>
        </authorList>
    </citation>
    <scope>NUCLEOTIDE SEQUENCE</scope>
    <source>
        <strain evidence="6">MELC-2E11</strain>
        <tissue evidence="6">Siphon/mantle</tissue>
    </source>
</reference>
<evidence type="ECO:0000256" key="3">
    <source>
        <dbReference type="ARBA" id="ARBA00023157"/>
    </source>
</evidence>
<dbReference type="Proteomes" id="UP001164746">
    <property type="component" value="Chromosome 8"/>
</dbReference>
<keyword evidence="2" id="KW-0882">Thioester bond</keyword>
<dbReference type="InterPro" id="IPR019742">
    <property type="entry name" value="MacrogloblnA2_CS"/>
</dbReference>
<dbReference type="Gene3D" id="1.50.10.20">
    <property type="match status" value="2"/>
</dbReference>
<dbReference type="InterPro" id="IPR009048">
    <property type="entry name" value="A-macroglobulin_rcpt-bd"/>
</dbReference>
<dbReference type="Gene3D" id="2.20.130.20">
    <property type="match status" value="1"/>
</dbReference>
<dbReference type="SUPFAM" id="SSF48239">
    <property type="entry name" value="Terpenoid cyclases/Protein prenyltransferases"/>
    <property type="match status" value="1"/>
</dbReference>
<feature type="domain" description="Alpha-2-macroglobulin" evidence="5">
    <location>
        <begin position="77"/>
        <end position="174"/>
    </location>
</feature>
<dbReference type="InterPro" id="IPR013783">
    <property type="entry name" value="Ig-like_fold"/>
</dbReference>
<evidence type="ECO:0000256" key="4">
    <source>
        <dbReference type="SAM" id="MobiDB-lite"/>
    </source>
</evidence>
<evidence type="ECO:0000313" key="7">
    <source>
        <dbReference type="Proteomes" id="UP001164746"/>
    </source>
</evidence>
<dbReference type="Pfam" id="PF07678">
    <property type="entry name" value="TED_complement"/>
    <property type="match status" value="1"/>
</dbReference>
<accession>A0ABY7ER82</accession>
<evidence type="ECO:0000256" key="1">
    <source>
        <dbReference type="ARBA" id="ARBA00022729"/>
    </source>
</evidence>
<dbReference type="Pfam" id="PF07677">
    <property type="entry name" value="A2M_recep"/>
    <property type="match status" value="1"/>
</dbReference>
<sequence>MVPEAADYGDYRVFFMANAGGDMDENEEADIAQVEQRSQLAEAKEHNEKLDATDEKQGAGPIEAPKPAQTRKNFEETWLWEMERANSDGALMLTSKIPDSITSWTVNAFAFNAEKGIGVANPVTVTVFKEFFISMNLPYSIVRRENVTLQVLVFNYREARSDNNNGLLQAKVRLDNNNRDYQVLGPDTVELEAEGREVVKSDNLKLSDITSGQTQTASFNMSKLFPQEDRAYFVEGSLRMYLKATGDIMGPFIENLEGHIRMPTGCGEQNIQTLTPSLFAGRLTADVLKMFSLLKKEEFTYVAPEELKHMFDYMKTTVRENCDDQFFVELGELIHKEMMGGSESRIGFTAFCTMALLDYRATLPAGETRRESSGSMTPVTSYKRPSAPTCSPKHANPPVMRSAKKPSISWMPAKLGTDHQDTAVALEALSSYAYMFPDGMANFRVEAKQGSTLDIPAGVIPSTIDAQVSGSSGTAYVNSVTLEERCTKVLYNQVFEVQDPQPRSLTGIDYYQPDQNTKVFYTVSQKDIPCSDCPTTGASGIHMSASLLCALLALTLVAMRMQIF</sequence>
<dbReference type="PANTHER" id="PTHR11412">
    <property type="entry name" value="MACROGLOBULIN / COMPLEMENT"/>
    <property type="match status" value="1"/>
</dbReference>
<dbReference type="InterPro" id="IPR011626">
    <property type="entry name" value="Alpha-macroglobulin_TED"/>
</dbReference>
<dbReference type="Gene3D" id="2.60.40.10">
    <property type="entry name" value="Immunoglobulins"/>
    <property type="match status" value="1"/>
</dbReference>
<dbReference type="InterPro" id="IPR008930">
    <property type="entry name" value="Terpenoid_cyclase/PrenylTrfase"/>
</dbReference>
<dbReference type="InterPro" id="IPR047565">
    <property type="entry name" value="Alpha-macroglob_thiol-ester_cl"/>
</dbReference>
<dbReference type="EMBL" id="CP111019">
    <property type="protein sequence ID" value="WAR12500.1"/>
    <property type="molecule type" value="Genomic_DNA"/>
</dbReference>
<evidence type="ECO:0000313" key="6">
    <source>
        <dbReference type="EMBL" id="WAR12500.1"/>
    </source>
</evidence>
<dbReference type="PANTHER" id="PTHR11412:SF136">
    <property type="entry name" value="CD109 ANTIGEN"/>
    <property type="match status" value="1"/>
</dbReference>
<dbReference type="SMART" id="SM01360">
    <property type="entry name" value="A2M"/>
    <property type="match status" value="1"/>
</dbReference>
<dbReference type="InterPro" id="IPR036595">
    <property type="entry name" value="A-macroglobulin_rcpt-bd_sf"/>
</dbReference>
<keyword evidence="7" id="KW-1185">Reference proteome</keyword>
<organism evidence="6 7">
    <name type="scientific">Mya arenaria</name>
    <name type="common">Soft-shell clam</name>
    <dbReference type="NCBI Taxonomy" id="6604"/>
    <lineage>
        <taxon>Eukaryota</taxon>
        <taxon>Metazoa</taxon>
        <taxon>Spiralia</taxon>
        <taxon>Lophotrochozoa</taxon>
        <taxon>Mollusca</taxon>
        <taxon>Bivalvia</taxon>
        <taxon>Autobranchia</taxon>
        <taxon>Heteroconchia</taxon>
        <taxon>Euheterodonta</taxon>
        <taxon>Imparidentia</taxon>
        <taxon>Neoheterodontei</taxon>
        <taxon>Myida</taxon>
        <taxon>Myoidea</taxon>
        <taxon>Myidae</taxon>
        <taxon>Mya</taxon>
    </lineage>
</organism>
<keyword evidence="1" id="KW-0732">Signal</keyword>
<gene>
    <name evidence="6" type="ORF">MAR_026680</name>
</gene>
<evidence type="ECO:0000256" key="2">
    <source>
        <dbReference type="ARBA" id="ARBA00022966"/>
    </source>
</evidence>